<dbReference type="EMBL" id="CAJNOL010005066">
    <property type="protein sequence ID" value="CAF1599389.1"/>
    <property type="molecule type" value="Genomic_DNA"/>
</dbReference>
<proteinExistence type="predicted"/>
<dbReference type="Proteomes" id="UP000663870">
    <property type="component" value="Unassembled WGS sequence"/>
</dbReference>
<comment type="caution">
    <text evidence="1">The sequence shown here is derived from an EMBL/GenBank/DDBJ whole genome shotgun (WGS) entry which is preliminary data.</text>
</comment>
<feature type="non-terminal residue" evidence="1">
    <location>
        <position position="1"/>
    </location>
</feature>
<name>A0A815GX07_9BILA</name>
<keyword evidence="4" id="KW-1185">Reference proteome</keyword>
<protein>
    <submittedName>
        <fullName evidence="1">Uncharacterized protein</fullName>
    </submittedName>
</protein>
<evidence type="ECO:0000313" key="4">
    <source>
        <dbReference type="Proteomes" id="UP000663870"/>
    </source>
</evidence>
<dbReference type="AlphaFoldDB" id="A0A815GX07"/>
<evidence type="ECO:0000313" key="1">
    <source>
        <dbReference type="EMBL" id="CAF1346202.1"/>
    </source>
</evidence>
<dbReference type="EMBL" id="CAJNOH010003708">
    <property type="protein sequence ID" value="CAF1346202.1"/>
    <property type="molecule type" value="Genomic_DNA"/>
</dbReference>
<sequence length="93" mass="8661">YLGTTTTTTTTTALDCDTCVVTTLVGVGGGGAATPVGTCAAACPLVDAVAVVGVVDGRICSITSTGNCAAPAGAQTVCSNGAGFTCCCVPPAG</sequence>
<evidence type="ECO:0000313" key="3">
    <source>
        <dbReference type="Proteomes" id="UP000663854"/>
    </source>
</evidence>
<accession>A0A815GX07</accession>
<evidence type="ECO:0000313" key="2">
    <source>
        <dbReference type="EMBL" id="CAF1599389.1"/>
    </source>
</evidence>
<gene>
    <name evidence="2" type="ORF">JXQ802_LOCUS48117</name>
    <name evidence="1" type="ORF">PYM288_LOCUS32149</name>
</gene>
<reference evidence="1" key="1">
    <citation type="submission" date="2021-02" db="EMBL/GenBank/DDBJ databases">
        <authorList>
            <person name="Nowell W R."/>
        </authorList>
    </citation>
    <scope>NUCLEOTIDE SEQUENCE</scope>
</reference>
<dbReference type="Proteomes" id="UP000663854">
    <property type="component" value="Unassembled WGS sequence"/>
</dbReference>
<organism evidence="1 3">
    <name type="scientific">Rotaria sordida</name>
    <dbReference type="NCBI Taxonomy" id="392033"/>
    <lineage>
        <taxon>Eukaryota</taxon>
        <taxon>Metazoa</taxon>
        <taxon>Spiralia</taxon>
        <taxon>Gnathifera</taxon>
        <taxon>Rotifera</taxon>
        <taxon>Eurotatoria</taxon>
        <taxon>Bdelloidea</taxon>
        <taxon>Philodinida</taxon>
        <taxon>Philodinidae</taxon>
        <taxon>Rotaria</taxon>
    </lineage>
</organism>